<dbReference type="InterPro" id="IPR006224">
    <property type="entry name" value="PsdUridine_synth_RluA-like_CS"/>
</dbReference>
<comment type="caution">
    <text evidence="5">The sequence shown here is derived from an EMBL/GenBank/DDBJ whole genome shotgun (WGS) entry which is preliminary data.</text>
</comment>
<dbReference type="InterPro" id="IPR050188">
    <property type="entry name" value="RluA_PseudoU_synthase"/>
</dbReference>
<dbReference type="CDD" id="cd02869">
    <property type="entry name" value="PseudoU_synth_RluA_like"/>
    <property type="match status" value="1"/>
</dbReference>
<sequence>MDSVFQVILIAILENIFPEKCLTFPENGLPERLEFRKYWMCKAFAGIFVFKGITGRLKMRKFILLSGVDRRGARVYSKQSDAEIHIFLKKTCAGPPRRRPAGSAGKMKNQFEDLTRRVIRSSIDWSGVGLRLDDYLAARFTYRSADEWRERIARREILVNDLPAEPERILALHDRLEYFPGDLPEPEAELSYRIAYEDDELLIVDKPGNLCVHPSGPFFRHTLWHMLCSVYGKIHLVNRLDRETSGLLIAAKNPKVAAKLGKPSWPVRKEYLALVFGSFPEPVEAYGFLVRDTASPVRKKRRFVAGERPPAGAVEIESARTLLCPEKPGRKFSMVRAVPETGRLHQIRATLFSLGFPLLGDKLYGPDDSIYLKIRSNAITDEDRARLVLPRQALHSARLELRHPLSGETVVAESPLPADLSACNLGDIGLY</sequence>
<organism evidence="5 6">
    <name type="scientific">Victivallis lenta</name>
    <dbReference type="NCBI Taxonomy" id="2606640"/>
    <lineage>
        <taxon>Bacteria</taxon>
        <taxon>Pseudomonadati</taxon>
        <taxon>Lentisphaerota</taxon>
        <taxon>Lentisphaeria</taxon>
        <taxon>Victivallales</taxon>
        <taxon>Victivallaceae</taxon>
        <taxon>Victivallis</taxon>
    </lineage>
</organism>
<dbReference type="GO" id="GO:0003723">
    <property type="term" value="F:RNA binding"/>
    <property type="evidence" value="ECO:0007669"/>
    <property type="project" value="UniProtKB-KW"/>
</dbReference>
<dbReference type="GO" id="GO:0009982">
    <property type="term" value="F:pseudouridine synthase activity"/>
    <property type="evidence" value="ECO:0007669"/>
    <property type="project" value="InterPro"/>
</dbReference>
<evidence type="ECO:0000259" key="4">
    <source>
        <dbReference type="Pfam" id="PF00849"/>
    </source>
</evidence>
<name>A0A844FYN6_9BACT</name>
<dbReference type="AlphaFoldDB" id="A0A844FYN6"/>
<comment type="similarity">
    <text evidence="1">Belongs to the pseudouridine synthase RluA family.</text>
</comment>
<keyword evidence="2" id="KW-0413">Isomerase</keyword>
<dbReference type="PANTHER" id="PTHR21600:SF44">
    <property type="entry name" value="RIBOSOMAL LARGE SUBUNIT PSEUDOURIDINE SYNTHASE D"/>
    <property type="match status" value="1"/>
</dbReference>
<dbReference type="EMBL" id="VUNS01000002">
    <property type="protein sequence ID" value="MST95842.1"/>
    <property type="molecule type" value="Genomic_DNA"/>
</dbReference>
<evidence type="ECO:0000313" key="5">
    <source>
        <dbReference type="EMBL" id="MST95842.1"/>
    </source>
</evidence>
<accession>A0A844FYN6</accession>
<proteinExistence type="inferred from homology"/>
<evidence type="ECO:0000256" key="1">
    <source>
        <dbReference type="ARBA" id="ARBA00010876"/>
    </source>
</evidence>
<dbReference type="Gene3D" id="3.30.2350.10">
    <property type="entry name" value="Pseudouridine synthase"/>
    <property type="match status" value="1"/>
</dbReference>
<dbReference type="Proteomes" id="UP000435649">
    <property type="component" value="Unassembled WGS sequence"/>
</dbReference>
<dbReference type="InterPro" id="IPR020103">
    <property type="entry name" value="PsdUridine_synth_cat_dom_sf"/>
</dbReference>
<protein>
    <submittedName>
        <fullName evidence="5">RluA family pseudouridine synthase</fullName>
    </submittedName>
</protein>
<dbReference type="GO" id="GO:0140098">
    <property type="term" value="F:catalytic activity, acting on RNA"/>
    <property type="evidence" value="ECO:0007669"/>
    <property type="project" value="UniProtKB-ARBA"/>
</dbReference>
<feature type="domain" description="Pseudouridine synthase RsuA/RluA-like" evidence="4">
    <location>
        <begin position="201"/>
        <end position="351"/>
    </location>
</feature>
<evidence type="ECO:0000313" key="6">
    <source>
        <dbReference type="Proteomes" id="UP000435649"/>
    </source>
</evidence>
<dbReference type="PANTHER" id="PTHR21600">
    <property type="entry name" value="MITOCHONDRIAL RNA PSEUDOURIDINE SYNTHASE"/>
    <property type="match status" value="1"/>
</dbReference>
<keyword evidence="3" id="KW-0694">RNA-binding</keyword>
<dbReference type="PROSITE" id="PS50889">
    <property type="entry name" value="S4"/>
    <property type="match status" value="1"/>
</dbReference>
<dbReference type="GO" id="GO:0000455">
    <property type="term" value="P:enzyme-directed rRNA pseudouridine synthesis"/>
    <property type="evidence" value="ECO:0007669"/>
    <property type="project" value="TreeGrafter"/>
</dbReference>
<evidence type="ECO:0000256" key="3">
    <source>
        <dbReference type="PROSITE-ProRule" id="PRU00182"/>
    </source>
</evidence>
<reference evidence="5 6" key="1">
    <citation type="submission" date="2019-08" db="EMBL/GenBank/DDBJ databases">
        <title>In-depth cultivation of the pig gut microbiome towards novel bacterial diversity and tailored functional studies.</title>
        <authorList>
            <person name="Wylensek D."/>
            <person name="Hitch T.C.A."/>
            <person name="Clavel T."/>
        </authorList>
    </citation>
    <scope>NUCLEOTIDE SEQUENCE [LARGE SCALE GENOMIC DNA]</scope>
    <source>
        <strain evidence="5 6">BBE-744-WT-12</strain>
    </source>
</reference>
<dbReference type="PROSITE" id="PS01129">
    <property type="entry name" value="PSI_RLU"/>
    <property type="match status" value="1"/>
</dbReference>
<dbReference type="SUPFAM" id="SSF55120">
    <property type="entry name" value="Pseudouridine synthase"/>
    <property type="match status" value="1"/>
</dbReference>
<dbReference type="InterPro" id="IPR006145">
    <property type="entry name" value="PsdUridine_synth_RsuA/RluA"/>
</dbReference>
<gene>
    <name evidence="5" type="ORF">FYJ85_02135</name>
</gene>
<keyword evidence="6" id="KW-1185">Reference proteome</keyword>
<dbReference type="Pfam" id="PF00849">
    <property type="entry name" value="PseudoU_synth_2"/>
    <property type="match status" value="1"/>
</dbReference>
<evidence type="ECO:0000256" key="2">
    <source>
        <dbReference type="ARBA" id="ARBA00023235"/>
    </source>
</evidence>